<dbReference type="EC" id="2.7.1.-" evidence="2"/>
<dbReference type="AlphaFoldDB" id="A0A0W0UL55"/>
<evidence type="ECO:0000313" key="2">
    <source>
        <dbReference type="EMBL" id="KTD08439.1"/>
    </source>
</evidence>
<dbReference type="Proteomes" id="UP000093336">
    <property type="component" value="Unassembled WGS sequence"/>
</dbReference>
<gene>
    <name evidence="2" type="primary">ptsN</name>
    <name evidence="3" type="ORF">A8135_05535</name>
    <name evidence="2" type="ORF">Ljam_2634</name>
</gene>
<organism evidence="2 4">
    <name type="scientific">Legionella jamestowniensis</name>
    <dbReference type="NCBI Taxonomy" id="455"/>
    <lineage>
        <taxon>Bacteria</taxon>
        <taxon>Pseudomonadati</taxon>
        <taxon>Pseudomonadota</taxon>
        <taxon>Gammaproteobacteria</taxon>
        <taxon>Legionellales</taxon>
        <taxon>Legionellaceae</taxon>
        <taxon>Legionella</taxon>
    </lineage>
</organism>
<reference evidence="2 4" key="1">
    <citation type="submission" date="2015-11" db="EMBL/GenBank/DDBJ databases">
        <title>Genomic analysis of 38 Legionella species identifies large and diverse effector repertoires.</title>
        <authorList>
            <person name="Burstein D."/>
            <person name="Amaro F."/>
            <person name="Zusman T."/>
            <person name="Lifshitz Z."/>
            <person name="Cohen O."/>
            <person name="Gilbert J.A."/>
            <person name="Pupko T."/>
            <person name="Shuman H.A."/>
            <person name="Segal G."/>
        </authorList>
    </citation>
    <scope>NUCLEOTIDE SEQUENCE [LARGE SCALE GENOMIC DNA]</scope>
    <source>
        <strain evidence="2 4">JA-26-G1-E2</strain>
    </source>
</reference>
<dbReference type="SUPFAM" id="SSF55804">
    <property type="entry name" value="Phoshotransferase/anion transport protein"/>
    <property type="match status" value="1"/>
</dbReference>
<evidence type="ECO:0000313" key="5">
    <source>
        <dbReference type="Proteomes" id="UP000093336"/>
    </source>
</evidence>
<evidence type="ECO:0000259" key="1">
    <source>
        <dbReference type="PROSITE" id="PS51094"/>
    </source>
</evidence>
<dbReference type="PROSITE" id="PS51094">
    <property type="entry name" value="PTS_EIIA_TYPE_2"/>
    <property type="match status" value="1"/>
</dbReference>
<dbReference type="PANTHER" id="PTHR47738:SF1">
    <property type="entry name" value="NITROGEN REGULATORY PROTEIN"/>
    <property type="match status" value="1"/>
</dbReference>
<dbReference type="OrthoDB" id="95460at2"/>
<dbReference type="InterPro" id="IPR016152">
    <property type="entry name" value="PTrfase/Anion_transptr"/>
</dbReference>
<protein>
    <submittedName>
        <fullName evidence="2">Nitrogen regulatory protein</fullName>
        <ecNumber evidence="2">2.7.1.-</ecNumber>
    </submittedName>
</protein>
<dbReference type="PATRIC" id="fig|455.5.peg.2770"/>
<sequence>MQLYQVIHPNCVYIDASSQSKTAMLLKISQLVNHVYPELGIQELFDAYWKRESLGSTAIGQGVAIPHIRSAAITMPKACLIRLLNPIDFGAEDKQPVDLAIGLIVPQEQTHQHLQLLNAIVKQFNQTSFRELCRQTTCVESLYELIKTQQS</sequence>
<feature type="domain" description="PTS EIIA type-2" evidence="1">
    <location>
        <begin position="5"/>
        <end position="149"/>
    </location>
</feature>
<dbReference type="Proteomes" id="UP000054715">
    <property type="component" value="Unassembled WGS sequence"/>
</dbReference>
<comment type="caution">
    <text evidence="2">The sequence shown here is derived from an EMBL/GenBank/DDBJ whole genome shotgun (WGS) entry which is preliminary data.</text>
</comment>
<dbReference type="EMBL" id="LNYG01000013">
    <property type="protein sequence ID" value="KTD08439.1"/>
    <property type="molecule type" value="Genomic_DNA"/>
</dbReference>
<dbReference type="GO" id="GO:0016740">
    <property type="term" value="F:transferase activity"/>
    <property type="evidence" value="ECO:0007669"/>
    <property type="project" value="UniProtKB-KW"/>
</dbReference>
<accession>A0A0W0UL55</accession>
<dbReference type="GO" id="GO:0030295">
    <property type="term" value="F:protein kinase activator activity"/>
    <property type="evidence" value="ECO:0007669"/>
    <property type="project" value="TreeGrafter"/>
</dbReference>
<dbReference type="RefSeq" id="WP_058450457.1">
    <property type="nucleotide sequence ID" value="NZ_CAAAJF010000001.1"/>
</dbReference>
<dbReference type="PANTHER" id="PTHR47738">
    <property type="entry name" value="PTS SYSTEM FRUCTOSE-LIKE EIIA COMPONENT-RELATED"/>
    <property type="match status" value="1"/>
</dbReference>
<keyword evidence="2" id="KW-0808">Transferase</keyword>
<dbReference type="STRING" id="455.Ljam_2634"/>
<proteinExistence type="predicted"/>
<evidence type="ECO:0000313" key="4">
    <source>
        <dbReference type="Proteomes" id="UP000054715"/>
    </source>
</evidence>
<dbReference type="Gene3D" id="3.40.930.10">
    <property type="entry name" value="Mannitol-specific EII, Chain A"/>
    <property type="match status" value="1"/>
</dbReference>
<dbReference type="CDD" id="cd00211">
    <property type="entry name" value="PTS_IIA_fru"/>
    <property type="match status" value="1"/>
</dbReference>
<dbReference type="InterPro" id="IPR051541">
    <property type="entry name" value="PTS_SugarTrans_NitroReg"/>
</dbReference>
<dbReference type="InterPro" id="IPR002178">
    <property type="entry name" value="PTS_EIIA_type-2_dom"/>
</dbReference>
<reference evidence="3 5" key="2">
    <citation type="submission" date="2016-05" db="EMBL/GenBank/DDBJ databases">
        <authorList>
            <person name="Prochazka B."/>
            <person name="Indra A."/>
            <person name="Hasenberger P."/>
            <person name="Blaschitz M."/>
            <person name="Wagner L."/>
            <person name="Wewalka G."/>
            <person name="Sorschag S."/>
            <person name="Schmid D."/>
            <person name="Ruppitsch W."/>
        </authorList>
    </citation>
    <scope>NUCLEOTIDE SEQUENCE [LARGE SCALE GENOMIC DNA]</scope>
    <source>
        <strain evidence="3 5">974010_12</strain>
    </source>
</reference>
<keyword evidence="5" id="KW-1185">Reference proteome</keyword>
<name>A0A0W0UL55_9GAMM</name>
<evidence type="ECO:0000313" key="3">
    <source>
        <dbReference type="EMBL" id="OCH97094.1"/>
    </source>
</evidence>
<dbReference type="EMBL" id="LYOZ01000052">
    <property type="protein sequence ID" value="OCH97094.1"/>
    <property type="molecule type" value="Genomic_DNA"/>
</dbReference>
<dbReference type="Pfam" id="PF00359">
    <property type="entry name" value="PTS_EIIA_2"/>
    <property type="match status" value="1"/>
</dbReference>